<gene>
    <name evidence="2" type="ORF">DIABBA_LOCUS7229</name>
</gene>
<protein>
    <recommendedName>
        <fullName evidence="4">Calreticulin</fullName>
    </recommendedName>
</protein>
<dbReference type="Proteomes" id="UP001153709">
    <property type="component" value="Chromosome 4"/>
</dbReference>
<feature type="region of interest" description="Disordered" evidence="1">
    <location>
        <begin position="46"/>
        <end position="96"/>
    </location>
</feature>
<dbReference type="AlphaFoldDB" id="A0A9N9T1K8"/>
<accession>A0A9N9T1K8</accession>
<dbReference type="PRINTS" id="PR00626">
    <property type="entry name" value="CALRETICULIN"/>
</dbReference>
<reference evidence="2" key="1">
    <citation type="submission" date="2022-01" db="EMBL/GenBank/DDBJ databases">
        <authorList>
            <person name="King R."/>
        </authorList>
    </citation>
    <scope>NUCLEOTIDE SEQUENCE</scope>
</reference>
<organism evidence="2 3">
    <name type="scientific">Diabrotica balteata</name>
    <name type="common">Banded cucumber beetle</name>
    <dbReference type="NCBI Taxonomy" id="107213"/>
    <lineage>
        <taxon>Eukaryota</taxon>
        <taxon>Metazoa</taxon>
        <taxon>Ecdysozoa</taxon>
        <taxon>Arthropoda</taxon>
        <taxon>Hexapoda</taxon>
        <taxon>Insecta</taxon>
        <taxon>Pterygota</taxon>
        <taxon>Neoptera</taxon>
        <taxon>Endopterygota</taxon>
        <taxon>Coleoptera</taxon>
        <taxon>Polyphaga</taxon>
        <taxon>Cucujiformia</taxon>
        <taxon>Chrysomeloidea</taxon>
        <taxon>Chrysomelidae</taxon>
        <taxon>Galerucinae</taxon>
        <taxon>Diabroticina</taxon>
        <taxon>Diabroticites</taxon>
        <taxon>Diabrotica</taxon>
    </lineage>
</organism>
<dbReference type="GO" id="GO:0005509">
    <property type="term" value="F:calcium ion binding"/>
    <property type="evidence" value="ECO:0007669"/>
    <property type="project" value="InterPro"/>
</dbReference>
<keyword evidence="3" id="KW-1185">Reference proteome</keyword>
<dbReference type="GO" id="GO:0005783">
    <property type="term" value="C:endoplasmic reticulum"/>
    <property type="evidence" value="ECO:0007669"/>
    <property type="project" value="InterPro"/>
</dbReference>
<dbReference type="GO" id="GO:0051082">
    <property type="term" value="F:unfolded protein binding"/>
    <property type="evidence" value="ECO:0007669"/>
    <property type="project" value="InterPro"/>
</dbReference>
<evidence type="ECO:0000313" key="3">
    <source>
        <dbReference type="Proteomes" id="UP001153709"/>
    </source>
</evidence>
<dbReference type="Gene3D" id="2.60.120.200">
    <property type="match status" value="1"/>
</dbReference>
<dbReference type="EMBL" id="OU898279">
    <property type="protein sequence ID" value="CAG9833864.1"/>
    <property type="molecule type" value="Genomic_DNA"/>
</dbReference>
<evidence type="ECO:0008006" key="4">
    <source>
        <dbReference type="Google" id="ProtNLM"/>
    </source>
</evidence>
<feature type="compositionally biased region" description="Basic and acidic residues" evidence="1">
    <location>
        <begin position="46"/>
        <end position="79"/>
    </location>
</feature>
<dbReference type="InterPro" id="IPR001580">
    <property type="entry name" value="Calret/calnex"/>
</dbReference>
<feature type="compositionally biased region" description="Acidic residues" evidence="1">
    <location>
        <begin position="80"/>
        <end position="89"/>
    </location>
</feature>
<name>A0A9N9T1K8_DIABA</name>
<proteinExistence type="predicted"/>
<sequence>MDNPECTLDSNLYKQNEIGFDLWQVKSGTIFDNVLVTDDVYNAKKELSGLKDKQDGEKKVKEEQDKVERESASEDVKKDDDDDEDDDNDEHVPQET</sequence>
<evidence type="ECO:0000313" key="2">
    <source>
        <dbReference type="EMBL" id="CAG9833864.1"/>
    </source>
</evidence>
<evidence type="ECO:0000256" key="1">
    <source>
        <dbReference type="SAM" id="MobiDB-lite"/>
    </source>
</evidence>
<dbReference type="OrthoDB" id="1938156at2759"/>
<dbReference type="GO" id="GO:0006457">
    <property type="term" value="P:protein folding"/>
    <property type="evidence" value="ECO:0007669"/>
    <property type="project" value="InterPro"/>
</dbReference>